<feature type="compositionally biased region" description="Basic and acidic residues" evidence="1">
    <location>
        <begin position="428"/>
        <end position="446"/>
    </location>
</feature>
<feature type="compositionally biased region" description="Polar residues" evidence="1">
    <location>
        <begin position="403"/>
        <end position="415"/>
    </location>
</feature>
<evidence type="ECO:0000313" key="2">
    <source>
        <dbReference type="EMBL" id="KAF2671043.1"/>
    </source>
</evidence>
<accession>A0A6A6UHY4</accession>
<evidence type="ECO:0000313" key="3">
    <source>
        <dbReference type="Proteomes" id="UP000799302"/>
    </source>
</evidence>
<dbReference type="EMBL" id="MU004233">
    <property type="protein sequence ID" value="KAF2671043.1"/>
    <property type="molecule type" value="Genomic_DNA"/>
</dbReference>
<protein>
    <submittedName>
        <fullName evidence="2">Uncharacterized protein</fullName>
    </submittedName>
</protein>
<reference evidence="2" key="1">
    <citation type="journal article" date="2020" name="Stud. Mycol.">
        <title>101 Dothideomycetes genomes: a test case for predicting lifestyles and emergence of pathogens.</title>
        <authorList>
            <person name="Haridas S."/>
            <person name="Albert R."/>
            <person name="Binder M."/>
            <person name="Bloem J."/>
            <person name="Labutti K."/>
            <person name="Salamov A."/>
            <person name="Andreopoulos B."/>
            <person name="Baker S."/>
            <person name="Barry K."/>
            <person name="Bills G."/>
            <person name="Bluhm B."/>
            <person name="Cannon C."/>
            <person name="Castanera R."/>
            <person name="Culley D."/>
            <person name="Daum C."/>
            <person name="Ezra D."/>
            <person name="Gonzalez J."/>
            <person name="Henrissat B."/>
            <person name="Kuo A."/>
            <person name="Liang C."/>
            <person name="Lipzen A."/>
            <person name="Lutzoni F."/>
            <person name="Magnuson J."/>
            <person name="Mondo S."/>
            <person name="Nolan M."/>
            <person name="Ohm R."/>
            <person name="Pangilinan J."/>
            <person name="Park H.-J."/>
            <person name="Ramirez L."/>
            <person name="Alfaro M."/>
            <person name="Sun H."/>
            <person name="Tritt A."/>
            <person name="Yoshinaga Y."/>
            <person name="Zwiers L.-H."/>
            <person name="Turgeon B."/>
            <person name="Goodwin S."/>
            <person name="Spatafora J."/>
            <person name="Crous P."/>
            <person name="Grigoriev I."/>
        </authorList>
    </citation>
    <scope>NUCLEOTIDE SEQUENCE</scope>
    <source>
        <strain evidence="2">CBS 115976</strain>
    </source>
</reference>
<organism evidence="2 3">
    <name type="scientific">Microthyrium microscopicum</name>
    <dbReference type="NCBI Taxonomy" id="703497"/>
    <lineage>
        <taxon>Eukaryota</taxon>
        <taxon>Fungi</taxon>
        <taxon>Dikarya</taxon>
        <taxon>Ascomycota</taxon>
        <taxon>Pezizomycotina</taxon>
        <taxon>Dothideomycetes</taxon>
        <taxon>Dothideomycetes incertae sedis</taxon>
        <taxon>Microthyriales</taxon>
        <taxon>Microthyriaceae</taxon>
        <taxon>Microthyrium</taxon>
    </lineage>
</organism>
<keyword evidence="3" id="KW-1185">Reference proteome</keyword>
<gene>
    <name evidence="2" type="ORF">BT63DRAFT_438582</name>
</gene>
<proteinExistence type="predicted"/>
<sequence>MPPLPESSVDRPYTVVTSTTLDKIHVIENLAKEFTNFLAPETLVAILLKVRELNVCINACPDLIVTSPALPDSDPGVPAAVIEMHLRGDYGGIDAWINSTLPIDSAVDDLQDHEEWDKDWELTKMLRRSDFDLYKAVEEVETIWPELKVLKGKLFDAIVALDEAIRCRPLLKHTFTWYRFKLTILKWVDSYCISGIGGSERADRDRMEYVCADTFLLLPVPPVQATNKKGQVRQLFNDYEFEVEALAALRYLAFGNVYDASRRLGRADFTQAWKAKKQKQGVLRAWAYATGTMMTKDMKALNKKFEEFHLNYAVPKFEADLKALAVSKKVLDEILIERKQLTDTSADWGVDPNSIKDLVTFVRQLGKFHKKRWVDEVEEVRDSNMGLLIVDMKELETKLANEQMTTSKDTGNAGAQTEQDQTDEDDESVRGGEDDEIVRSDTEENE</sequence>
<dbReference type="Proteomes" id="UP000799302">
    <property type="component" value="Unassembled WGS sequence"/>
</dbReference>
<dbReference type="AlphaFoldDB" id="A0A6A6UHY4"/>
<evidence type="ECO:0000256" key="1">
    <source>
        <dbReference type="SAM" id="MobiDB-lite"/>
    </source>
</evidence>
<name>A0A6A6UHY4_9PEZI</name>
<feature type="region of interest" description="Disordered" evidence="1">
    <location>
        <begin position="403"/>
        <end position="446"/>
    </location>
</feature>